<reference evidence="1 2" key="1">
    <citation type="submission" date="2020-08" db="EMBL/GenBank/DDBJ databases">
        <title>Genomic Encyclopedia of Type Strains, Phase IV (KMG-IV): sequencing the most valuable type-strain genomes for metagenomic binning, comparative biology and taxonomic classification.</title>
        <authorList>
            <person name="Goeker M."/>
        </authorList>
    </citation>
    <scope>NUCLEOTIDE SEQUENCE [LARGE SCALE GENOMIC DNA]</scope>
    <source>
        <strain evidence="1 2">DSM 22071</strain>
    </source>
</reference>
<dbReference type="EMBL" id="JACHID010000001">
    <property type="protein sequence ID" value="MBB5021018.1"/>
    <property type="molecule type" value="Genomic_DNA"/>
</dbReference>
<evidence type="ECO:0000313" key="2">
    <source>
        <dbReference type="Proteomes" id="UP000528322"/>
    </source>
</evidence>
<dbReference type="InterPro" id="IPR053909">
    <property type="entry name" value="FabMG"/>
</dbReference>
<gene>
    <name evidence="1" type="ORF">HNR37_000321</name>
</gene>
<dbReference type="RefSeq" id="WP_183728849.1">
    <property type="nucleotide sequence ID" value="NZ_JACHID010000001.1"/>
</dbReference>
<name>A0A7W8DGA3_9BACT</name>
<sequence>MPGKLQGKNILFYGLIREGGFADAIAREMTKQGARVLCLAAPELDDKGEQSLQDKKIEVIRTPIWYGLKDDEFPEDFRNLKKPTDILAYQPDVAACKTAFDQSNKKALSEATQVFAEVHKRTAGKLHGIIHIMAGGLPRTRGMMVLTKCMLGTDDPNKFISTEAFSESPVFQHIVSPNIDLVTAISYQHIFTAGAELLAANPGCPVVALGYQGEHVQNIDENWEFSSYPGYLVGYAKNLLQDMAKTQRQQGHHAVVVNLMGAETASTNAFSGIEYYIFNSLRQLQASGKFSLEMVLSECQDRLLPEFTPNDVVEKADEYLFSPAIQKTLDQPFPVHSTLEILQMTLQVEKQIVAMHKNRKSLVTTPVSNYVKGLMARCFWPEVVECQEPQTLLDTKRIIERS</sequence>
<protein>
    <submittedName>
        <fullName evidence="1">Enoyl-[acyl-carrier-protein] reductase (NADH)</fullName>
    </submittedName>
</protein>
<dbReference type="Proteomes" id="UP000528322">
    <property type="component" value="Unassembled WGS sequence"/>
</dbReference>
<dbReference type="Pfam" id="PF22046">
    <property type="entry name" value="FabMG"/>
    <property type="match status" value="1"/>
</dbReference>
<keyword evidence="2" id="KW-1185">Reference proteome</keyword>
<dbReference type="AlphaFoldDB" id="A0A7W8DGA3"/>
<evidence type="ECO:0000313" key="1">
    <source>
        <dbReference type="EMBL" id="MBB5021018.1"/>
    </source>
</evidence>
<accession>A0A7W8DGA3</accession>
<comment type="caution">
    <text evidence="1">The sequence shown here is derived from an EMBL/GenBank/DDBJ whole genome shotgun (WGS) entry which is preliminary data.</text>
</comment>
<proteinExistence type="predicted"/>
<organism evidence="1 2">
    <name type="scientific">Desulfurispira natronophila</name>
    <dbReference type="NCBI Taxonomy" id="682562"/>
    <lineage>
        <taxon>Bacteria</taxon>
        <taxon>Pseudomonadati</taxon>
        <taxon>Chrysiogenota</taxon>
        <taxon>Chrysiogenia</taxon>
        <taxon>Chrysiogenales</taxon>
        <taxon>Chrysiogenaceae</taxon>
        <taxon>Desulfurispira</taxon>
    </lineage>
</organism>